<sequence length="125" mass="14232">MSHLLLYRCLCSSDPSPQSLSPSHTHTFEMHLLLSHVKVGQFVSSEASPQSSMPSQFHSHLIFLLLWDWNIKLLAHTTPSLWAFKFMIPVIPCLIIMFPPPSLFLISNIALVLVSDTYRKSSRQK</sequence>
<keyword evidence="1" id="KW-0472">Membrane</keyword>
<name>A0A3Q4A9A9_MOLML</name>
<evidence type="ECO:0000313" key="2">
    <source>
        <dbReference type="Ensembl" id="ENSMMOP00000000475.1"/>
    </source>
</evidence>
<keyword evidence="1" id="KW-0812">Transmembrane</keyword>
<dbReference type="AlphaFoldDB" id="A0A3Q4A9A9"/>
<dbReference type="Proteomes" id="UP000261620">
    <property type="component" value="Unplaced"/>
</dbReference>
<protein>
    <submittedName>
        <fullName evidence="2">Uncharacterized protein</fullName>
    </submittedName>
</protein>
<evidence type="ECO:0000256" key="1">
    <source>
        <dbReference type="SAM" id="Phobius"/>
    </source>
</evidence>
<reference evidence="2" key="2">
    <citation type="submission" date="2025-09" db="UniProtKB">
        <authorList>
            <consortium name="Ensembl"/>
        </authorList>
    </citation>
    <scope>IDENTIFICATION</scope>
</reference>
<evidence type="ECO:0000313" key="3">
    <source>
        <dbReference type="Proteomes" id="UP000261620"/>
    </source>
</evidence>
<dbReference type="Ensembl" id="ENSMMOT00000000482.1">
    <property type="protein sequence ID" value="ENSMMOP00000000475.1"/>
    <property type="gene ID" value="ENSMMOG00000000401.1"/>
</dbReference>
<reference evidence="2" key="1">
    <citation type="submission" date="2025-08" db="UniProtKB">
        <authorList>
            <consortium name="Ensembl"/>
        </authorList>
    </citation>
    <scope>IDENTIFICATION</scope>
</reference>
<accession>A0A3Q4A9A9</accession>
<proteinExistence type="predicted"/>
<dbReference type="OMA" id="IMFPPPS"/>
<feature type="transmembrane region" description="Helical" evidence="1">
    <location>
        <begin position="86"/>
        <end position="114"/>
    </location>
</feature>
<keyword evidence="3" id="KW-1185">Reference proteome</keyword>
<keyword evidence="1" id="KW-1133">Transmembrane helix</keyword>
<organism evidence="2 3">
    <name type="scientific">Mola mola</name>
    <name type="common">Ocean sunfish</name>
    <name type="synonym">Tetraodon mola</name>
    <dbReference type="NCBI Taxonomy" id="94237"/>
    <lineage>
        <taxon>Eukaryota</taxon>
        <taxon>Metazoa</taxon>
        <taxon>Chordata</taxon>
        <taxon>Craniata</taxon>
        <taxon>Vertebrata</taxon>
        <taxon>Euteleostomi</taxon>
        <taxon>Actinopterygii</taxon>
        <taxon>Neopterygii</taxon>
        <taxon>Teleostei</taxon>
        <taxon>Neoteleostei</taxon>
        <taxon>Acanthomorphata</taxon>
        <taxon>Eupercaria</taxon>
        <taxon>Tetraodontiformes</taxon>
        <taxon>Molidae</taxon>
        <taxon>Mola</taxon>
    </lineage>
</organism>